<dbReference type="InterPro" id="IPR011990">
    <property type="entry name" value="TPR-like_helical_dom_sf"/>
</dbReference>
<dbReference type="InterPro" id="IPR041404">
    <property type="entry name" value="DUF5588"/>
</dbReference>
<comment type="caution">
    <text evidence="1">The sequence shown here is derived from an EMBL/GenBank/DDBJ whole genome shotgun (WGS) entry which is preliminary data.</text>
</comment>
<dbReference type="EMBL" id="JABSTV010001246">
    <property type="protein sequence ID" value="KAH7975659.1"/>
    <property type="molecule type" value="Genomic_DNA"/>
</dbReference>
<dbReference type="VEuPathDB" id="VectorBase:RSAN_045577"/>
<dbReference type="OrthoDB" id="6334002at2759"/>
<dbReference type="Pfam" id="PF17826">
    <property type="entry name" value="DUF5588"/>
    <property type="match status" value="1"/>
</dbReference>
<dbReference type="OMA" id="HRVALWM"/>
<organism evidence="1 2">
    <name type="scientific">Rhipicephalus sanguineus</name>
    <name type="common">Brown dog tick</name>
    <name type="synonym">Ixodes sanguineus</name>
    <dbReference type="NCBI Taxonomy" id="34632"/>
    <lineage>
        <taxon>Eukaryota</taxon>
        <taxon>Metazoa</taxon>
        <taxon>Ecdysozoa</taxon>
        <taxon>Arthropoda</taxon>
        <taxon>Chelicerata</taxon>
        <taxon>Arachnida</taxon>
        <taxon>Acari</taxon>
        <taxon>Parasitiformes</taxon>
        <taxon>Ixodida</taxon>
        <taxon>Ixodoidea</taxon>
        <taxon>Ixodidae</taxon>
        <taxon>Rhipicephalinae</taxon>
        <taxon>Rhipicephalus</taxon>
        <taxon>Rhipicephalus</taxon>
    </lineage>
</organism>
<evidence type="ECO:0000313" key="2">
    <source>
        <dbReference type="Proteomes" id="UP000821837"/>
    </source>
</evidence>
<dbReference type="Gene3D" id="1.25.40.10">
    <property type="entry name" value="Tetratricopeptide repeat domain"/>
    <property type="match status" value="1"/>
</dbReference>
<sequence>MEFAFDDDVFDSPRIRCSEPGTSYNAKICESEWFLTATTDNTEEMMMLEKYKGDYHYARNEFDSALAVYERCFNLAPNSAISVMRDCAEGMARCCSNLGLYDKASQYAETLEKLSTNSDHRVALWMLQSEIYNRAKNTIEESAALCRCILVRPWTSDLWYRLSLCYLSQLGTQSDAPELTLKAGACLLKTRMLYQGALSGNQSFAKARNLKMLSKVEDLVASLKLSEDFTTQALNEFEKDADTANGAEIDEEEESLRLLGLKAADVMSTFEKHWFSWILWYEHDGKSPKEQEV</sequence>
<evidence type="ECO:0000313" key="1">
    <source>
        <dbReference type="EMBL" id="KAH7975659.1"/>
    </source>
</evidence>
<accession>A0A9D4QD90</accession>
<reference evidence="1" key="2">
    <citation type="submission" date="2021-09" db="EMBL/GenBank/DDBJ databases">
        <authorList>
            <person name="Jia N."/>
            <person name="Wang J."/>
            <person name="Shi W."/>
            <person name="Du L."/>
            <person name="Sun Y."/>
            <person name="Zhan W."/>
            <person name="Jiang J."/>
            <person name="Wang Q."/>
            <person name="Zhang B."/>
            <person name="Ji P."/>
            <person name="Sakyi L.B."/>
            <person name="Cui X."/>
            <person name="Yuan T."/>
            <person name="Jiang B."/>
            <person name="Yang W."/>
            <person name="Lam T.T.-Y."/>
            <person name="Chang Q."/>
            <person name="Ding S."/>
            <person name="Wang X."/>
            <person name="Zhu J."/>
            <person name="Ruan X."/>
            <person name="Zhao L."/>
            <person name="Wei J."/>
            <person name="Que T."/>
            <person name="Du C."/>
            <person name="Cheng J."/>
            <person name="Dai P."/>
            <person name="Han X."/>
            <person name="Huang E."/>
            <person name="Gao Y."/>
            <person name="Liu J."/>
            <person name="Shao H."/>
            <person name="Ye R."/>
            <person name="Li L."/>
            <person name="Wei W."/>
            <person name="Wang X."/>
            <person name="Wang C."/>
            <person name="Huo Q."/>
            <person name="Li W."/>
            <person name="Guo W."/>
            <person name="Chen H."/>
            <person name="Chen S."/>
            <person name="Zhou L."/>
            <person name="Zhou L."/>
            <person name="Ni X."/>
            <person name="Tian J."/>
            <person name="Zhou Y."/>
            <person name="Sheng Y."/>
            <person name="Liu T."/>
            <person name="Pan Y."/>
            <person name="Xia L."/>
            <person name="Li J."/>
            <person name="Zhao F."/>
            <person name="Cao W."/>
        </authorList>
    </citation>
    <scope>NUCLEOTIDE SEQUENCE</scope>
    <source>
        <strain evidence="1">Rsan-2018</strain>
        <tissue evidence="1">Larvae</tissue>
    </source>
</reference>
<dbReference type="PANTHER" id="PTHR31919">
    <property type="entry name" value="ZINC FINGERS AND HOMEOBOXES PROTEIN 1, ISOFORM 2"/>
    <property type="match status" value="1"/>
</dbReference>
<dbReference type="PANTHER" id="PTHR31919:SF1">
    <property type="entry name" value="ZINC FINGERS AND HOMEOBOXES PROTEIN 1, ISOFORM 2"/>
    <property type="match status" value="1"/>
</dbReference>
<proteinExistence type="predicted"/>
<reference evidence="1" key="1">
    <citation type="journal article" date="2020" name="Cell">
        <title>Large-Scale Comparative Analyses of Tick Genomes Elucidate Their Genetic Diversity and Vector Capacities.</title>
        <authorList>
            <consortium name="Tick Genome and Microbiome Consortium (TIGMIC)"/>
            <person name="Jia N."/>
            <person name="Wang J."/>
            <person name="Shi W."/>
            <person name="Du L."/>
            <person name="Sun Y."/>
            <person name="Zhan W."/>
            <person name="Jiang J.F."/>
            <person name="Wang Q."/>
            <person name="Zhang B."/>
            <person name="Ji P."/>
            <person name="Bell-Sakyi L."/>
            <person name="Cui X.M."/>
            <person name="Yuan T.T."/>
            <person name="Jiang B.G."/>
            <person name="Yang W.F."/>
            <person name="Lam T.T."/>
            <person name="Chang Q.C."/>
            <person name="Ding S.J."/>
            <person name="Wang X.J."/>
            <person name="Zhu J.G."/>
            <person name="Ruan X.D."/>
            <person name="Zhao L."/>
            <person name="Wei J.T."/>
            <person name="Ye R.Z."/>
            <person name="Que T.C."/>
            <person name="Du C.H."/>
            <person name="Zhou Y.H."/>
            <person name="Cheng J.X."/>
            <person name="Dai P.F."/>
            <person name="Guo W.B."/>
            <person name="Han X.H."/>
            <person name="Huang E.J."/>
            <person name="Li L.F."/>
            <person name="Wei W."/>
            <person name="Gao Y.C."/>
            <person name="Liu J.Z."/>
            <person name="Shao H.Z."/>
            <person name="Wang X."/>
            <person name="Wang C.C."/>
            <person name="Yang T.C."/>
            <person name="Huo Q.B."/>
            <person name="Li W."/>
            <person name="Chen H.Y."/>
            <person name="Chen S.E."/>
            <person name="Zhou L.G."/>
            <person name="Ni X.B."/>
            <person name="Tian J.H."/>
            <person name="Sheng Y."/>
            <person name="Liu T."/>
            <person name="Pan Y.S."/>
            <person name="Xia L.Y."/>
            <person name="Li J."/>
            <person name="Zhao F."/>
            <person name="Cao W.C."/>
        </authorList>
    </citation>
    <scope>NUCLEOTIDE SEQUENCE</scope>
    <source>
        <strain evidence="1">Rsan-2018</strain>
    </source>
</reference>
<gene>
    <name evidence="1" type="ORF">HPB52_004044</name>
</gene>
<protein>
    <submittedName>
        <fullName evidence="1">Uncharacterized protein</fullName>
    </submittedName>
</protein>
<name>A0A9D4QD90_RHISA</name>
<dbReference type="AlphaFoldDB" id="A0A9D4QD90"/>
<dbReference type="SUPFAM" id="SSF48452">
    <property type="entry name" value="TPR-like"/>
    <property type="match status" value="1"/>
</dbReference>
<dbReference type="Proteomes" id="UP000821837">
    <property type="component" value="Chromosome 10"/>
</dbReference>
<keyword evidence="2" id="KW-1185">Reference proteome</keyword>